<keyword evidence="5" id="KW-1185">Reference proteome</keyword>
<protein>
    <submittedName>
        <fullName evidence="4">Por secretion system C-terminal sorting domain-containing protein</fullName>
    </submittedName>
</protein>
<feature type="signal peptide" evidence="2">
    <location>
        <begin position="1"/>
        <end position="18"/>
    </location>
</feature>
<evidence type="ECO:0000313" key="4">
    <source>
        <dbReference type="EMBL" id="SHI35461.1"/>
    </source>
</evidence>
<dbReference type="InterPro" id="IPR026444">
    <property type="entry name" value="Secre_tail"/>
</dbReference>
<dbReference type="Proteomes" id="UP000184543">
    <property type="component" value="Unassembled WGS sequence"/>
</dbReference>
<organism evidence="4 5">
    <name type="scientific">Pseudozobellia thermophila</name>
    <dbReference type="NCBI Taxonomy" id="192903"/>
    <lineage>
        <taxon>Bacteria</taxon>
        <taxon>Pseudomonadati</taxon>
        <taxon>Bacteroidota</taxon>
        <taxon>Flavobacteriia</taxon>
        <taxon>Flavobacteriales</taxon>
        <taxon>Flavobacteriaceae</taxon>
        <taxon>Pseudozobellia</taxon>
    </lineage>
</organism>
<dbReference type="EMBL" id="FQYU01000001">
    <property type="protein sequence ID" value="SHI35461.1"/>
    <property type="molecule type" value="Genomic_DNA"/>
</dbReference>
<sequence length="107" mass="12054">MRLFYLSLFTLCSFAVFGQESDNVSIEAEQAFAGLKLYPNPAFGETVQIVSNNQGPKEVTVYDVFGKIVLTEKIYRNSLNISSLNSGIYMLQIRSNHKTVNRKLVVK</sequence>
<gene>
    <name evidence="4" type="ORF">SAMN04488513_10147</name>
</gene>
<reference evidence="5" key="1">
    <citation type="submission" date="2016-11" db="EMBL/GenBank/DDBJ databases">
        <authorList>
            <person name="Varghese N."/>
            <person name="Submissions S."/>
        </authorList>
    </citation>
    <scope>NUCLEOTIDE SEQUENCE [LARGE SCALE GENOMIC DNA]</scope>
    <source>
        <strain evidence="5">DSM 19858</strain>
    </source>
</reference>
<dbReference type="Pfam" id="PF18962">
    <property type="entry name" value="Por_Secre_tail"/>
    <property type="match status" value="1"/>
</dbReference>
<dbReference type="OrthoDB" id="862563at2"/>
<keyword evidence="1 2" id="KW-0732">Signal</keyword>
<evidence type="ECO:0000256" key="2">
    <source>
        <dbReference type="SAM" id="SignalP"/>
    </source>
</evidence>
<feature type="chain" id="PRO_5013291193" evidence="2">
    <location>
        <begin position="19"/>
        <end position="107"/>
    </location>
</feature>
<dbReference type="AlphaFoldDB" id="A0A1M6AGC2"/>
<dbReference type="NCBIfam" id="TIGR04183">
    <property type="entry name" value="Por_Secre_tail"/>
    <property type="match status" value="1"/>
</dbReference>
<evidence type="ECO:0000256" key="1">
    <source>
        <dbReference type="ARBA" id="ARBA00022729"/>
    </source>
</evidence>
<evidence type="ECO:0000313" key="5">
    <source>
        <dbReference type="Proteomes" id="UP000184543"/>
    </source>
</evidence>
<feature type="domain" description="Secretion system C-terminal sorting" evidence="3">
    <location>
        <begin position="37"/>
        <end position="106"/>
    </location>
</feature>
<proteinExistence type="predicted"/>
<evidence type="ECO:0000259" key="3">
    <source>
        <dbReference type="Pfam" id="PF18962"/>
    </source>
</evidence>
<name>A0A1M6AGC2_9FLAO</name>
<accession>A0A1M6AGC2</accession>
<dbReference type="RefSeq" id="WP_072986568.1">
    <property type="nucleotide sequence ID" value="NZ_FQYU01000001.1"/>
</dbReference>
<dbReference type="STRING" id="192903.SAMN04488513_10147"/>